<feature type="compositionally biased region" description="Low complexity" evidence="3">
    <location>
        <begin position="57"/>
        <end position="67"/>
    </location>
</feature>
<feature type="repeat" description="RCC1" evidence="2">
    <location>
        <begin position="255"/>
        <end position="308"/>
    </location>
</feature>
<sequence>MLRRLHTRIIGMGSVCGLAPSPPAELFLKTLPSPCDIDPAKYRRFQREEAEERAARPHPTTAAASPLSAPEPFYDVVDAAAGHKHVAMLTREGNLITVGDNRYGQTGALNLEGQDSSEDAEPSPSLSRGRTRHGTASNSVIRASSAVADLDPLYIDLDPLYIDLDGAFPKNDSSVTRVACGSNFTLVYQRNSRRVIAFGNNHMGQLGVGHKQRVDGARGFMEWDPTASWWPAERASVLETVYCGFNHAVARLSDGGLYAFGCNNWGELGIGNSDAPMAPARIVFFQERGMRVVKVALGNSFSLFLTRDGRVFGCGATNGGQLPPNAFDPVPIPLTRSFQQHGSDEAPHTVGGAPKLIRVKDIACAGSLAAFVSTKNELLIQGSLPEYGVMIPSPRFAAVDQGPALKYFAARMGAQTSDTDYDIVGLMGGPSTLLVRYRNGCVAALGANTEGQLYNVTKILNGKRVNLAPAFKATELFPMFVPATPLWGTAWFTSGKGFNLLFDKNEAYHVPESAAPIELPPGSGNVRCIALNRQQRLRASLK</sequence>
<feature type="region of interest" description="Disordered" evidence="3">
    <location>
        <begin position="46"/>
        <end position="67"/>
    </location>
</feature>
<dbReference type="Gene3D" id="2.130.10.30">
    <property type="entry name" value="Regulator of chromosome condensation 1/beta-lactamase-inhibitor protein II"/>
    <property type="match status" value="2"/>
</dbReference>
<dbReference type="SUPFAM" id="SSF50985">
    <property type="entry name" value="RCC1/BLIP-II"/>
    <property type="match status" value="1"/>
</dbReference>
<dbReference type="EMBL" id="BLBS01000047">
    <property type="protein sequence ID" value="GET91277.1"/>
    <property type="molecule type" value="Genomic_DNA"/>
</dbReference>
<feature type="region of interest" description="Disordered" evidence="3">
    <location>
        <begin position="106"/>
        <end position="138"/>
    </location>
</feature>
<dbReference type="OrthoDB" id="277444at2759"/>
<evidence type="ECO:0000256" key="1">
    <source>
        <dbReference type="ARBA" id="ARBA00022737"/>
    </source>
</evidence>
<name>A0A640KUQ9_LEITA</name>
<evidence type="ECO:0000313" key="4">
    <source>
        <dbReference type="EMBL" id="GET91277.1"/>
    </source>
</evidence>
<dbReference type="Proteomes" id="UP000419144">
    <property type="component" value="Unassembled WGS sequence"/>
</dbReference>
<feature type="compositionally biased region" description="Basic and acidic residues" evidence="3">
    <location>
        <begin position="46"/>
        <end position="55"/>
    </location>
</feature>
<evidence type="ECO:0000313" key="5">
    <source>
        <dbReference type="Proteomes" id="UP000419144"/>
    </source>
</evidence>
<keyword evidence="1" id="KW-0677">Repeat</keyword>
<dbReference type="InterPro" id="IPR051709">
    <property type="entry name" value="Ub-ligase/GTPase-reg"/>
</dbReference>
<organism evidence="4 5">
    <name type="scientific">Leishmania tarentolae</name>
    <name type="common">Sauroleishmania tarentolae</name>
    <dbReference type="NCBI Taxonomy" id="5689"/>
    <lineage>
        <taxon>Eukaryota</taxon>
        <taxon>Discoba</taxon>
        <taxon>Euglenozoa</taxon>
        <taxon>Kinetoplastea</taxon>
        <taxon>Metakinetoplastina</taxon>
        <taxon>Trypanosomatida</taxon>
        <taxon>Trypanosomatidae</taxon>
        <taxon>Leishmaniinae</taxon>
        <taxon>Leishmania</taxon>
        <taxon>lizard Leishmania</taxon>
    </lineage>
</organism>
<dbReference type="PANTHER" id="PTHR45622">
    <property type="entry name" value="UBIQUITIN-PROTEIN LIGASE E3A-RELATED"/>
    <property type="match status" value="1"/>
</dbReference>
<evidence type="ECO:0000256" key="3">
    <source>
        <dbReference type="SAM" id="MobiDB-lite"/>
    </source>
</evidence>
<comment type="caution">
    <text evidence="4">The sequence shown here is derived from an EMBL/GenBank/DDBJ whole genome shotgun (WGS) entry which is preliminary data.</text>
</comment>
<gene>
    <name evidence="4" type="ORF">LtaPh_3131800</name>
</gene>
<dbReference type="PRINTS" id="PR00633">
    <property type="entry name" value="RCCNDNSATION"/>
</dbReference>
<dbReference type="VEuPathDB" id="TriTrypDB:LtaPh_3131800"/>
<dbReference type="Pfam" id="PF00415">
    <property type="entry name" value="RCC1"/>
    <property type="match status" value="1"/>
</dbReference>
<dbReference type="InterPro" id="IPR000408">
    <property type="entry name" value="Reg_chr_condens"/>
</dbReference>
<feature type="compositionally biased region" description="Polar residues" evidence="3">
    <location>
        <begin position="124"/>
        <end position="138"/>
    </location>
</feature>
<proteinExistence type="predicted"/>
<dbReference type="PROSITE" id="PS50012">
    <property type="entry name" value="RCC1_3"/>
    <property type="match status" value="2"/>
</dbReference>
<dbReference type="Pfam" id="PF13540">
    <property type="entry name" value="RCC1_2"/>
    <property type="match status" value="1"/>
</dbReference>
<dbReference type="PANTHER" id="PTHR45622:SF70">
    <property type="entry name" value="SECRETION-REGULATING GUANINE NUCLEOTIDE EXCHANGE FACTOR"/>
    <property type="match status" value="1"/>
</dbReference>
<protein>
    <recommendedName>
        <fullName evidence="6">Regulator of chromosome condensation</fullName>
    </recommendedName>
</protein>
<evidence type="ECO:0000256" key="2">
    <source>
        <dbReference type="PROSITE-ProRule" id="PRU00235"/>
    </source>
</evidence>
<feature type="repeat" description="RCC1" evidence="2">
    <location>
        <begin position="193"/>
        <end position="254"/>
    </location>
</feature>
<accession>A0A640KUQ9</accession>
<dbReference type="AlphaFoldDB" id="A0A640KUQ9"/>
<dbReference type="InterPro" id="IPR009091">
    <property type="entry name" value="RCC1/BLIP-II"/>
</dbReference>
<reference evidence="4" key="1">
    <citation type="submission" date="2019-11" db="EMBL/GenBank/DDBJ databases">
        <title>Leishmania tarentolae CDS.</title>
        <authorList>
            <person name="Goto Y."/>
            <person name="Yamagishi J."/>
        </authorList>
    </citation>
    <scope>NUCLEOTIDE SEQUENCE [LARGE SCALE GENOMIC DNA]</scope>
    <source>
        <strain evidence="4">Parrot Tar II</strain>
    </source>
</reference>
<keyword evidence="5" id="KW-1185">Reference proteome</keyword>
<evidence type="ECO:0008006" key="6">
    <source>
        <dbReference type="Google" id="ProtNLM"/>
    </source>
</evidence>